<feature type="transmembrane region" description="Helical" evidence="7">
    <location>
        <begin position="197"/>
        <end position="215"/>
    </location>
</feature>
<evidence type="ECO:0000313" key="10">
    <source>
        <dbReference type="Proteomes" id="UP000007800"/>
    </source>
</evidence>
<feature type="domain" description="ABC-2 type transporter transmembrane" evidence="8">
    <location>
        <begin position="76"/>
        <end position="280"/>
    </location>
</feature>
<keyword evidence="4" id="KW-0677">Repeat</keyword>
<organism evidence="10">
    <name type="scientific">Perkinsus marinus (strain ATCC 50983 / TXsc)</name>
    <dbReference type="NCBI Taxonomy" id="423536"/>
    <lineage>
        <taxon>Eukaryota</taxon>
        <taxon>Sar</taxon>
        <taxon>Alveolata</taxon>
        <taxon>Perkinsozoa</taxon>
        <taxon>Perkinsea</taxon>
        <taxon>Perkinsida</taxon>
        <taxon>Perkinsidae</taxon>
        <taxon>Perkinsus</taxon>
    </lineage>
</organism>
<keyword evidence="6 7" id="KW-0472">Membrane</keyword>
<dbReference type="InterPro" id="IPR013525">
    <property type="entry name" value="ABC2_TM"/>
</dbReference>
<evidence type="ECO:0000256" key="5">
    <source>
        <dbReference type="ARBA" id="ARBA00022989"/>
    </source>
</evidence>
<comment type="subcellular location">
    <subcellularLocation>
        <location evidence="1">Membrane</location>
        <topology evidence="1">Multi-pass membrane protein</topology>
    </subcellularLocation>
</comment>
<dbReference type="PANTHER" id="PTHR19229">
    <property type="entry name" value="ATP-BINDING CASSETTE TRANSPORTER SUBFAMILY A ABCA"/>
    <property type="match status" value="1"/>
</dbReference>
<dbReference type="RefSeq" id="XP_002767042.1">
    <property type="nucleotide sequence ID" value="XM_002766996.1"/>
</dbReference>
<evidence type="ECO:0000259" key="8">
    <source>
        <dbReference type="Pfam" id="PF12698"/>
    </source>
</evidence>
<evidence type="ECO:0000313" key="9">
    <source>
        <dbReference type="EMBL" id="EEQ99759.1"/>
    </source>
</evidence>
<name>C5LTW1_PERM5</name>
<protein>
    <recommendedName>
        <fullName evidence="8">ABC-2 type transporter transmembrane domain-containing protein</fullName>
    </recommendedName>
</protein>
<dbReference type="AlphaFoldDB" id="C5LTW1"/>
<evidence type="ECO:0000256" key="2">
    <source>
        <dbReference type="ARBA" id="ARBA00022448"/>
    </source>
</evidence>
<dbReference type="OrthoDB" id="10255969at2759"/>
<dbReference type="EMBL" id="GG685423">
    <property type="protein sequence ID" value="EEQ99759.1"/>
    <property type="molecule type" value="Genomic_DNA"/>
</dbReference>
<sequence length="354" mass="40281">MANATIGDDDPFNAISIDYSKKNKFWYAENGNIKHGDPSENGLVYYEALNFPPLLGVWMDYHRGEHRPITGIYPMPYDSYKTRTSGSDLILLGNILGPFLYTFSAFSVARKLISERKGRLREGMRIMGLYDFPYNISWYLWYASFYVVLSFIVGALSLVVLPTVSALWLFLLAFLYFLASLSFAFAISTLFENPNTGSTLTAVIYYVLAITVSVLDRETSKGAISLLPQCAFTLVVQNLGQQLFLGMESPSARLAYQNFTLLQGLTMLTIDFMLWTLLYLYLDQVVPHQYRATRKFYFLFTRGFWREMAGDENEERYRGITADHVPCEASSVTVDEGIENLKGQFLLISHCVEV</sequence>
<dbReference type="InterPro" id="IPR026082">
    <property type="entry name" value="ABCA"/>
</dbReference>
<keyword evidence="2" id="KW-0813">Transport</keyword>
<gene>
    <name evidence="9" type="ORF">Pmar_PMAR020214</name>
</gene>
<keyword evidence="5 7" id="KW-1133">Transmembrane helix</keyword>
<evidence type="ECO:0000256" key="3">
    <source>
        <dbReference type="ARBA" id="ARBA00022692"/>
    </source>
</evidence>
<feature type="transmembrane region" description="Helical" evidence="7">
    <location>
        <begin position="139"/>
        <end position="161"/>
    </location>
</feature>
<keyword evidence="3 7" id="KW-0812">Transmembrane</keyword>
<dbReference type="GO" id="GO:0016020">
    <property type="term" value="C:membrane"/>
    <property type="evidence" value="ECO:0007669"/>
    <property type="project" value="UniProtKB-SubCell"/>
</dbReference>
<dbReference type="PANTHER" id="PTHR19229:SF36">
    <property type="entry name" value="ATP-BINDING CASSETTE SUB-FAMILY A MEMBER 2"/>
    <property type="match status" value="1"/>
</dbReference>
<dbReference type="InParanoid" id="C5LTW1"/>
<feature type="transmembrane region" description="Helical" evidence="7">
    <location>
        <begin position="168"/>
        <end position="191"/>
    </location>
</feature>
<evidence type="ECO:0000256" key="7">
    <source>
        <dbReference type="SAM" id="Phobius"/>
    </source>
</evidence>
<accession>C5LTW1</accession>
<feature type="transmembrane region" description="Helical" evidence="7">
    <location>
        <begin position="89"/>
        <end position="109"/>
    </location>
</feature>
<keyword evidence="10" id="KW-1185">Reference proteome</keyword>
<dbReference type="Pfam" id="PF12698">
    <property type="entry name" value="ABC2_membrane_3"/>
    <property type="match status" value="1"/>
</dbReference>
<proteinExistence type="predicted"/>
<evidence type="ECO:0000256" key="6">
    <source>
        <dbReference type="ARBA" id="ARBA00023136"/>
    </source>
</evidence>
<dbReference type="Proteomes" id="UP000007800">
    <property type="component" value="Unassembled WGS sequence"/>
</dbReference>
<dbReference type="GeneID" id="9051774"/>
<dbReference type="GO" id="GO:0140359">
    <property type="term" value="F:ABC-type transporter activity"/>
    <property type="evidence" value="ECO:0007669"/>
    <property type="project" value="InterPro"/>
</dbReference>
<feature type="transmembrane region" description="Helical" evidence="7">
    <location>
        <begin position="222"/>
        <end position="240"/>
    </location>
</feature>
<evidence type="ECO:0000256" key="1">
    <source>
        <dbReference type="ARBA" id="ARBA00004141"/>
    </source>
</evidence>
<dbReference type="GO" id="GO:0005319">
    <property type="term" value="F:lipid transporter activity"/>
    <property type="evidence" value="ECO:0007669"/>
    <property type="project" value="TreeGrafter"/>
</dbReference>
<feature type="transmembrane region" description="Helical" evidence="7">
    <location>
        <begin position="260"/>
        <end position="282"/>
    </location>
</feature>
<reference evidence="9 10" key="1">
    <citation type="submission" date="2008-07" db="EMBL/GenBank/DDBJ databases">
        <authorList>
            <person name="El-Sayed N."/>
            <person name="Caler E."/>
            <person name="Inman J."/>
            <person name="Amedeo P."/>
            <person name="Hass B."/>
            <person name="Wortman J."/>
        </authorList>
    </citation>
    <scope>NUCLEOTIDE SEQUENCE [LARGE SCALE GENOMIC DNA]</scope>
    <source>
        <strain evidence="10">ATCC 50983 / TXsc</strain>
    </source>
</reference>
<evidence type="ECO:0000256" key="4">
    <source>
        <dbReference type="ARBA" id="ARBA00022737"/>
    </source>
</evidence>